<evidence type="ECO:0000313" key="1">
    <source>
        <dbReference type="EMBL" id="GCE63549.1"/>
    </source>
</evidence>
<gene>
    <name evidence="1" type="ORF">MHSWG343_05460</name>
</gene>
<reference evidence="1 2" key="1">
    <citation type="submission" date="2019-01" db="EMBL/GenBank/DDBJ databases">
        <title>Draft genome sequences of Candidatus Mycoplasma haemohominis SWG34-3 identified from a patient with pyrexia, anemia and liver dysfunction.</title>
        <authorList>
            <person name="Sekizuka T."/>
            <person name="Hattori N."/>
            <person name="Katano H."/>
            <person name="Takuma T."/>
            <person name="Ito T."/>
            <person name="Arai N."/>
            <person name="Yanai R."/>
            <person name="Ishii S."/>
            <person name="Miura Y."/>
            <person name="Tokunaga T."/>
            <person name="Watanabe H."/>
            <person name="Nomura N."/>
            <person name="Eguchi J."/>
            <person name="Arai T."/>
            <person name="Hasegawa H."/>
            <person name="Nakamaki T."/>
            <person name="Wakita T."/>
            <person name="Niki Y."/>
            <person name="Kuroda M."/>
        </authorList>
    </citation>
    <scope>NUCLEOTIDE SEQUENCE [LARGE SCALE GENOMIC DNA]</scope>
    <source>
        <strain evidence="1">SWG34-3</strain>
    </source>
</reference>
<protein>
    <submittedName>
        <fullName evidence="1">Uncharacterized protein</fullName>
    </submittedName>
</protein>
<name>A0A478FSU6_9MOLU</name>
<evidence type="ECO:0000313" key="2">
    <source>
        <dbReference type="Proteomes" id="UP000324831"/>
    </source>
</evidence>
<accession>A0A478FSU6</accession>
<dbReference type="AlphaFoldDB" id="A0A478FSU6"/>
<dbReference type="Proteomes" id="UP000324831">
    <property type="component" value="Unassembled WGS sequence"/>
</dbReference>
<dbReference type="EMBL" id="BIMN01000002">
    <property type="protein sequence ID" value="GCE63549.1"/>
    <property type="molecule type" value="Genomic_DNA"/>
</dbReference>
<organism evidence="1 2">
    <name type="scientific">Candidatus Mycoplasma haematohominis</name>
    <dbReference type="NCBI Taxonomy" id="1494318"/>
    <lineage>
        <taxon>Bacteria</taxon>
        <taxon>Bacillati</taxon>
        <taxon>Mycoplasmatota</taxon>
        <taxon>Mollicutes</taxon>
        <taxon>Mycoplasmataceae</taxon>
        <taxon>Mycoplasma</taxon>
    </lineage>
</organism>
<proteinExistence type="predicted"/>
<sequence>MINKIKFLSFAKNSIKIASAATIVIGTAVTGGALGSKGNRFINLRAKGYIW</sequence>
<comment type="caution">
    <text evidence="1">The sequence shown here is derived from an EMBL/GenBank/DDBJ whole genome shotgun (WGS) entry which is preliminary data.</text>
</comment>